<dbReference type="InterPro" id="IPR044859">
    <property type="entry name" value="Allene_oxi_cyc_Dirigent"/>
</dbReference>
<keyword evidence="3 4" id="KW-0964">Secreted</keyword>
<reference evidence="5 6" key="1">
    <citation type="journal article" date="2018" name="Nat. Genet.">
        <title>The Rosa genome provides new insights in the design of modern roses.</title>
        <authorList>
            <person name="Bendahmane M."/>
        </authorList>
    </citation>
    <scope>NUCLEOTIDE SEQUENCE [LARGE SCALE GENOMIC DNA]</scope>
    <source>
        <strain evidence="6">cv. Old Blush</strain>
    </source>
</reference>
<dbReference type="EMBL" id="PDCK01000040">
    <property type="protein sequence ID" value="PRQ52824.1"/>
    <property type="molecule type" value="Genomic_DNA"/>
</dbReference>
<dbReference type="Pfam" id="PF03018">
    <property type="entry name" value="Dirigent"/>
    <property type="match status" value="1"/>
</dbReference>
<dbReference type="PANTHER" id="PTHR21495">
    <property type="entry name" value="NUCLEOPORIN-RELATED"/>
    <property type="match status" value="1"/>
</dbReference>
<keyword evidence="4" id="KW-0052">Apoplast</keyword>
<evidence type="ECO:0000256" key="1">
    <source>
        <dbReference type="ARBA" id="ARBA00010746"/>
    </source>
</evidence>
<feature type="signal peptide" evidence="4">
    <location>
        <begin position="1"/>
        <end position="32"/>
    </location>
</feature>
<keyword evidence="6" id="KW-1185">Reference proteome</keyword>
<dbReference type="OMA" id="MFTRSEY"/>
<organism evidence="5 6">
    <name type="scientific">Rosa chinensis</name>
    <name type="common">China rose</name>
    <dbReference type="NCBI Taxonomy" id="74649"/>
    <lineage>
        <taxon>Eukaryota</taxon>
        <taxon>Viridiplantae</taxon>
        <taxon>Streptophyta</taxon>
        <taxon>Embryophyta</taxon>
        <taxon>Tracheophyta</taxon>
        <taxon>Spermatophyta</taxon>
        <taxon>Magnoliopsida</taxon>
        <taxon>eudicotyledons</taxon>
        <taxon>Gunneridae</taxon>
        <taxon>Pentapetalae</taxon>
        <taxon>rosids</taxon>
        <taxon>fabids</taxon>
        <taxon>Rosales</taxon>
        <taxon>Rosaceae</taxon>
        <taxon>Rosoideae</taxon>
        <taxon>Rosoideae incertae sedis</taxon>
        <taxon>Rosa</taxon>
    </lineage>
</organism>
<dbReference type="Gramene" id="PRQ52824">
    <property type="protein sequence ID" value="PRQ52824"/>
    <property type="gene ID" value="RchiOBHm_Chr2g0159671"/>
</dbReference>
<protein>
    <recommendedName>
        <fullName evidence="4">Dirigent protein</fullName>
    </recommendedName>
</protein>
<keyword evidence="4" id="KW-0732">Signal</keyword>
<evidence type="ECO:0000313" key="5">
    <source>
        <dbReference type="EMBL" id="PRQ52824.1"/>
    </source>
</evidence>
<proteinExistence type="inferred from homology"/>
<dbReference type="OrthoDB" id="1864232at2759"/>
<dbReference type="GO" id="GO:0009699">
    <property type="term" value="P:phenylpropanoid biosynthetic process"/>
    <property type="evidence" value="ECO:0007669"/>
    <property type="project" value="UniProtKB-ARBA"/>
</dbReference>
<dbReference type="STRING" id="74649.A0A2P6S2A7"/>
<evidence type="ECO:0000256" key="2">
    <source>
        <dbReference type="ARBA" id="ARBA00011738"/>
    </source>
</evidence>
<evidence type="ECO:0000256" key="3">
    <source>
        <dbReference type="ARBA" id="ARBA00022525"/>
    </source>
</evidence>
<comment type="similarity">
    <text evidence="1 4">Belongs to the plant dirigent protein family.</text>
</comment>
<accession>A0A2P6S2A7</accession>
<comment type="subcellular location">
    <subcellularLocation>
        <location evidence="4">Secreted</location>
        <location evidence="4">Extracellular space</location>
        <location evidence="4">Apoplast</location>
    </subcellularLocation>
</comment>
<gene>
    <name evidence="5" type="ORF">RchiOBHm_Chr2g0159671</name>
</gene>
<comment type="subunit">
    <text evidence="2 4">Homodimer.</text>
</comment>
<dbReference type="AlphaFoldDB" id="A0A2P6S2A7"/>
<dbReference type="GO" id="GO:0048046">
    <property type="term" value="C:apoplast"/>
    <property type="evidence" value="ECO:0007669"/>
    <property type="project" value="UniProtKB-SubCell"/>
</dbReference>
<comment type="caution">
    <text evidence="5">The sequence shown here is derived from an EMBL/GenBank/DDBJ whole genome shotgun (WGS) entry which is preliminary data.</text>
</comment>
<sequence>MALNFIPKLTPHLSPVFLLVLSVTVFLAPVEQSGSEKEFEMKYYIMEIQSGPNATVVPGTGIAGKLWSPTNWGTILVCHNPFVEDPSPYSRKVGQVRGLEVASSKDGEYNYICSSTMFTRSEYNGSTLQAQGTFNRASRGASVLSIVGGTGTFKGARGIAMLQTYSASFLLFIIKFSLPK</sequence>
<dbReference type="Gene3D" id="2.40.480.10">
    <property type="entry name" value="Allene oxide cyclase-like"/>
    <property type="match status" value="1"/>
</dbReference>
<feature type="chain" id="PRO_5015022130" description="Dirigent protein" evidence="4">
    <location>
        <begin position="33"/>
        <end position="180"/>
    </location>
</feature>
<evidence type="ECO:0000256" key="4">
    <source>
        <dbReference type="RuleBase" id="RU363099"/>
    </source>
</evidence>
<evidence type="ECO:0000313" key="6">
    <source>
        <dbReference type="Proteomes" id="UP000238479"/>
    </source>
</evidence>
<comment type="function">
    <text evidence="4">Dirigent proteins impart stereoselectivity on the phenoxy radical-coupling reaction, yielding optically active lignans from two molecules of coniferyl alcohol in the biosynthesis of lignans, flavonolignans, and alkaloids and thus plays a central role in plant secondary metabolism.</text>
</comment>
<dbReference type="InterPro" id="IPR004265">
    <property type="entry name" value="Dirigent"/>
</dbReference>
<name>A0A2P6S2A7_ROSCH</name>
<dbReference type="Proteomes" id="UP000238479">
    <property type="component" value="Chromosome 2"/>
</dbReference>